<evidence type="ECO:0000259" key="4">
    <source>
        <dbReference type="PROSITE" id="PS50206"/>
    </source>
</evidence>
<dbReference type="PATRIC" id="fig|1461581.3.peg.1170"/>
<dbReference type="AlphaFoldDB" id="A0A078ME10"/>
<proteinExistence type="inferred from homology"/>
<dbReference type="InterPro" id="IPR036873">
    <property type="entry name" value="Rhodanese-like_dom_sf"/>
</dbReference>
<gene>
    <name evidence="3" type="primary">glpE</name>
    <name evidence="5" type="ORF">BN1049_01194</name>
</gene>
<evidence type="ECO:0000313" key="5">
    <source>
        <dbReference type="EMBL" id="CEA03662.1"/>
    </source>
</evidence>
<keyword evidence="2 3" id="KW-0808">Transferase</keyword>
<dbReference type="Pfam" id="PF00581">
    <property type="entry name" value="Rhodanese"/>
    <property type="match status" value="1"/>
</dbReference>
<feature type="domain" description="Rhodanese" evidence="4">
    <location>
        <begin position="16"/>
        <end position="104"/>
    </location>
</feature>
<comment type="subcellular location">
    <subcellularLocation>
        <location evidence="3">Cytoplasm</location>
    </subcellularLocation>
</comment>
<dbReference type="HAMAP" id="MF_01009">
    <property type="entry name" value="Thiosulf_sulfurtr"/>
    <property type="match status" value="1"/>
</dbReference>
<dbReference type="EMBL" id="LM997413">
    <property type="protein sequence ID" value="CEA03662.1"/>
    <property type="molecule type" value="Genomic_DNA"/>
</dbReference>
<feature type="active site" description="Cysteine persulfide intermediate" evidence="3">
    <location>
        <position position="64"/>
    </location>
</feature>
<evidence type="ECO:0000256" key="3">
    <source>
        <dbReference type="HAMAP-Rule" id="MF_01009"/>
    </source>
</evidence>
<dbReference type="InterPro" id="IPR023695">
    <property type="entry name" value="Thiosulf_sulfurTrfase"/>
</dbReference>
<dbReference type="EC" id="2.8.1.1" evidence="3"/>
<dbReference type="CDD" id="cd01444">
    <property type="entry name" value="GlpE_ST"/>
    <property type="match status" value="1"/>
</dbReference>
<name>A0A078ME10_9PSED</name>
<comment type="catalytic activity">
    <reaction evidence="3">
        <text>thiosulfate + [thioredoxin]-dithiol = [thioredoxin]-disulfide + hydrogen sulfide + sulfite + 2 H(+)</text>
        <dbReference type="Rhea" id="RHEA:83859"/>
        <dbReference type="Rhea" id="RHEA-COMP:10698"/>
        <dbReference type="Rhea" id="RHEA-COMP:10700"/>
        <dbReference type="ChEBI" id="CHEBI:15378"/>
        <dbReference type="ChEBI" id="CHEBI:17359"/>
        <dbReference type="ChEBI" id="CHEBI:29919"/>
        <dbReference type="ChEBI" id="CHEBI:29950"/>
        <dbReference type="ChEBI" id="CHEBI:33542"/>
        <dbReference type="ChEBI" id="CHEBI:50058"/>
    </reaction>
</comment>
<protein>
    <recommendedName>
        <fullName evidence="3">Thiosulfate sulfurtransferase GlpE</fullName>
        <ecNumber evidence="3">2.8.1.1</ecNumber>
    </recommendedName>
</protein>
<comment type="similarity">
    <text evidence="3">Belongs to the GlpE family.</text>
</comment>
<evidence type="ECO:0000256" key="2">
    <source>
        <dbReference type="ARBA" id="ARBA00022679"/>
    </source>
</evidence>
<dbReference type="InterPro" id="IPR050229">
    <property type="entry name" value="GlpE_sulfurtransferase"/>
</dbReference>
<organism evidence="5">
    <name type="scientific">Pseudomonas saudimassiliensis</name>
    <dbReference type="NCBI Taxonomy" id="1461581"/>
    <lineage>
        <taxon>Bacteria</taxon>
        <taxon>Pseudomonadati</taxon>
        <taxon>Pseudomonadota</taxon>
        <taxon>Gammaproteobacteria</taxon>
        <taxon>Pseudomonadales</taxon>
        <taxon>Pseudomonadaceae</taxon>
        <taxon>Pseudomonas</taxon>
    </lineage>
</organism>
<dbReference type="GO" id="GO:0005737">
    <property type="term" value="C:cytoplasm"/>
    <property type="evidence" value="ECO:0007669"/>
    <property type="project" value="UniProtKB-SubCell"/>
</dbReference>
<dbReference type="OrthoDB" id="9811849at2"/>
<reference evidence="5" key="1">
    <citation type="submission" date="2014-07" db="EMBL/GenBank/DDBJ databases">
        <authorList>
            <person name="Urmite Genomes Urmite Genomes"/>
        </authorList>
    </citation>
    <scope>NUCLEOTIDE SEQUENCE</scope>
    <source>
        <strain evidence="5">12M76_air</strain>
    </source>
</reference>
<dbReference type="SUPFAM" id="SSF52821">
    <property type="entry name" value="Rhodanese/Cell cycle control phosphatase"/>
    <property type="match status" value="1"/>
</dbReference>
<dbReference type="NCBIfam" id="NF001195">
    <property type="entry name" value="PRK00162.1"/>
    <property type="match status" value="1"/>
</dbReference>
<comment type="function">
    <text evidence="3">Transferase that catalyzes the transfer of sulfur from thiosulfate to thiophilic acceptors such as cyanide or dithiols. May function in a CysM-independent thiosulfate assimilation pathway by catalyzing the conversion of thiosulfate to sulfite, which can then be used for L-cysteine biosynthesis.</text>
</comment>
<dbReference type="EMBL" id="LK391969">
    <property type="protein sequence ID" value="CEF26267.1"/>
    <property type="molecule type" value="Genomic_DNA"/>
</dbReference>
<dbReference type="PROSITE" id="PS50206">
    <property type="entry name" value="RHODANESE_3"/>
    <property type="match status" value="1"/>
</dbReference>
<keyword evidence="1 3" id="KW-0963">Cytoplasm</keyword>
<evidence type="ECO:0000256" key="1">
    <source>
        <dbReference type="ARBA" id="ARBA00022490"/>
    </source>
</evidence>
<dbReference type="RefSeq" id="WP_044498819.1">
    <property type="nucleotide sequence ID" value="NZ_LK391969.1"/>
</dbReference>
<dbReference type="SMART" id="SM00450">
    <property type="entry name" value="RHOD"/>
    <property type="match status" value="1"/>
</dbReference>
<dbReference type="PANTHER" id="PTHR43031:SF6">
    <property type="entry name" value="THIOSULFATE SULFURTRANSFERASE GLPE"/>
    <property type="match status" value="1"/>
</dbReference>
<dbReference type="GO" id="GO:0004792">
    <property type="term" value="F:thiosulfate-cyanide sulfurtransferase activity"/>
    <property type="evidence" value="ECO:0007669"/>
    <property type="project" value="UniProtKB-UniRule"/>
</dbReference>
<dbReference type="PANTHER" id="PTHR43031">
    <property type="entry name" value="FAD-DEPENDENT OXIDOREDUCTASE"/>
    <property type="match status" value="1"/>
</dbReference>
<dbReference type="Gene3D" id="3.40.250.10">
    <property type="entry name" value="Rhodanese-like domain"/>
    <property type="match status" value="1"/>
</dbReference>
<dbReference type="InterPro" id="IPR001763">
    <property type="entry name" value="Rhodanese-like_dom"/>
</dbReference>
<accession>A0A078ME10</accession>
<comment type="catalytic activity">
    <reaction evidence="3">
        <text>thiosulfate + hydrogen cyanide = thiocyanate + sulfite + 2 H(+)</text>
        <dbReference type="Rhea" id="RHEA:16881"/>
        <dbReference type="ChEBI" id="CHEBI:15378"/>
        <dbReference type="ChEBI" id="CHEBI:17359"/>
        <dbReference type="ChEBI" id="CHEBI:18022"/>
        <dbReference type="ChEBI" id="CHEBI:18407"/>
        <dbReference type="ChEBI" id="CHEBI:33542"/>
        <dbReference type="EC" id="2.8.1.1"/>
    </reaction>
</comment>
<sequence length="106" mass="11733">MNTFQRISPDTAAQMLEADACVVDIRDPQSYLAGHIRGALRLDNDNVQQFVTTADRQQPLLVCCYHGNSSQQAAAWLAGLGFSQVYSLDGGFESWHQQYPDLVSRG</sequence>